<dbReference type="OrthoDB" id="1434354at2759"/>
<feature type="chain" id="PRO_5027639852" evidence="1">
    <location>
        <begin position="17"/>
        <end position="370"/>
    </location>
</feature>
<dbReference type="InterPro" id="IPR036865">
    <property type="entry name" value="CRAL-TRIO_dom_sf"/>
</dbReference>
<keyword evidence="1" id="KW-0732">Signal</keyword>
<dbReference type="PROSITE" id="PS50191">
    <property type="entry name" value="CRAL_TRIO"/>
    <property type="match status" value="1"/>
</dbReference>
<dbReference type="Proteomes" id="UP000515125">
    <property type="component" value="Unplaced"/>
</dbReference>
<evidence type="ECO:0000259" key="2">
    <source>
        <dbReference type="PROSITE" id="PS50191"/>
    </source>
</evidence>
<keyword evidence="3" id="KW-1185">Reference proteome</keyword>
<dbReference type="Gene3D" id="3.40.525.10">
    <property type="entry name" value="CRAL-TRIO lipid binding domain"/>
    <property type="match status" value="1"/>
</dbReference>
<gene>
    <name evidence="4" type="primary">LOC34622087</name>
</gene>
<feature type="signal peptide" evidence="1">
    <location>
        <begin position="1"/>
        <end position="16"/>
    </location>
</feature>
<evidence type="ECO:0000256" key="1">
    <source>
        <dbReference type="SAM" id="SignalP"/>
    </source>
</evidence>
<dbReference type="RefSeq" id="XP_026194458.1">
    <property type="nucleotide sequence ID" value="XM_026338673.1"/>
</dbReference>
<dbReference type="GeneID" id="34622087"/>
<protein>
    <submittedName>
        <fullName evidence="4">Uncharacterized protein LOC34622087</fullName>
    </submittedName>
</protein>
<reference evidence="4" key="1">
    <citation type="submission" date="2025-08" db="UniProtKB">
        <authorList>
            <consortium name="RefSeq"/>
        </authorList>
    </citation>
    <scope>IDENTIFICATION</scope>
</reference>
<evidence type="ECO:0000313" key="4">
    <source>
        <dbReference type="RefSeq" id="XP_026194458.1"/>
    </source>
</evidence>
<name>A0A6P6S2U6_9EIME</name>
<accession>A0A6P6S2U6</accession>
<dbReference type="InterPro" id="IPR001251">
    <property type="entry name" value="CRAL-TRIO_dom"/>
</dbReference>
<evidence type="ECO:0000313" key="3">
    <source>
        <dbReference type="Proteomes" id="UP000515125"/>
    </source>
</evidence>
<proteinExistence type="predicted"/>
<dbReference type="SUPFAM" id="SSF52087">
    <property type="entry name" value="CRAL/TRIO domain"/>
    <property type="match status" value="1"/>
</dbReference>
<sequence length="370" mass="42043">MTLLLVLLWRQPGVFCRVADERNVILEKASVAPKTRRDYSPDPIPVERRNAALQLFEQVHPTLTIHYHGFSRSGSLICYDMMNEIRTVEEATALMYVEYHLLDLMLEHYKVSQHMRIVDATFVRKMLTVQNLNPVRLLEAVAEVTKFISMYEPLLRTFLDRYLKHIELLVIVNVPSILVPILPAIASRIMGIPPEKIAALSSGRSLDKFMDRKYVPKEFGNPNGLSVKSNREEFTASCLMLQEIKTHLGESALTPKGKRMLEKYGPRLLTREAMVVAQESSTATATARLAPCPVKVCGVSAWTLHVSSHWPTAGRVERKGFFEGRTQAHHKWPVQPVEFRVAANGLHRWLVPDGWFTAPHYVPVQVSSEQ</sequence>
<dbReference type="AlphaFoldDB" id="A0A6P6S2U6"/>
<feature type="domain" description="CRAL-TRIO" evidence="2">
    <location>
        <begin position="52"/>
        <end position="227"/>
    </location>
</feature>
<organism evidence="3 4">
    <name type="scientific">Cyclospora cayetanensis</name>
    <dbReference type="NCBI Taxonomy" id="88456"/>
    <lineage>
        <taxon>Eukaryota</taxon>
        <taxon>Sar</taxon>
        <taxon>Alveolata</taxon>
        <taxon>Apicomplexa</taxon>
        <taxon>Conoidasida</taxon>
        <taxon>Coccidia</taxon>
        <taxon>Eucoccidiorida</taxon>
        <taxon>Eimeriorina</taxon>
        <taxon>Eimeriidae</taxon>
        <taxon>Cyclospora</taxon>
    </lineage>
</organism>